<dbReference type="PANTHER" id="PTHR45754:SF3">
    <property type="entry name" value="METHYLENETETRAHYDROFOLATE REDUCTASE (NADPH)"/>
    <property type="match status" value="1"/>
</dbReference>
<organism evidence="9 10">
    <name type="scientific">Nesterenkonia salmonea</name>
    <dbReference type="NCBI Taxonomy" id="1804987"/>
    <lineage>
        <taxon>Bacteria</taxon>
        <taxon>Bacillati</taxon>
        <taxon>Actinomycetota</taxon>
        <taxon>Actinomycetes</taxon>
        <taxon>Micrococcales</taxon>
        <taxon>Micrococcaceae</taxon>
        <taxon>Nesterenkonia</taxon>
    </lineage>
</organism>
<gene>
    <name evidence="9" type="ORF">FEF26_11625</name>
</gene>
<evidence type="ECO:0000313" key="9">
    <source>
        <dbReference type="EMBL" id="TLP94567.1"/>
    </source>
</evidence>
<accession>A0A5R9BA25</accession>
<dbReference type="GO" id="GO:0009086">
    <property type="term" value="P:methionine biosynthetic process"/>
    <property type="evidence" value="ECO:0007669"/>
    <property type="project" value="TreeGrafter"/>
</dbReference>
<evidence type="ECO:0000256" key="1">
    <source>
        <dbReference type="ARBA" id="ARBA00001974"/>
    </source>
</evidence>
<dbReference type="GO" id="GO:0005829">
    <property type="term" value="C:cytosol"/>
    <property type="evidence" value="ECO:0007669"/>
    <property type="project" value="TreeGrafter"/>
</dbReference>
<dbReference type="RefSeq" id="WP_138253705.1">
    <property type="nucleotide sequence ID" value="NZ_VAVZ01000033.1"/>
</dbReference>
<dbReference type="GO" id="GO:0106312">
    <property type="term" value="F:methylenetetrahydrofolate reductase (NADH) activity"/>
    <property type="evidence" value="ECO:0007669"/>
    <property type="project" value="UniProtKB-EC"/>
</dbReference>
<dbReference type="InterPro" id="IPR003171">
    <property type="entry name" value="Mehydrof_redctse-like"/>
</dbReference>
<dbReference type="Pfam" id="PF02219">
    <property type="entry name" value="MTHFR"/>
    <property type="match status" value="1"/>
</dbReference>
<dbReference type="Gene3D" id="3.20.20.220">
    <property type="match status" value="1"/>
</dbReference>
<evidence type="ECO:0000256" key="8">
    <source>
        <dbReference type="RuleBase" id="RU003862"/>
    </source>
</evidence>
<dbReference type="PANTHER" id="PTHR45754">
    <property type="entry name" value="METHYLENETETRAHYDROFOLATE REDUCTASE"/>
    <property type="match status" value="1"/>
</dbReference>
<evidence type="ECO:0000256" key="4">
    <source>
        <dbReference type="ARBA" id="ARBA00022630"/>
    </source>
</evidence>
<keyword evidence="6 8" id="KW-0560">Oxidoreductase</keyword>
<evidence type="ECO:0000313" key="10">
    <source>
        <dbReference type="Proteomes" id="UP000310458"/>
    </source>
</evidence>
<dbReference type="GO" id="GO:0035999">
    <property type="term" value="P:tetrahydrofolate interconversion"/>
    <property type="evidence" value="ECO:0007669"/>
    <property type="project" value="UniProtKB-UniPathway"/>
</dbReference>
<comment type="catalytic activity">
    <reaction evidence="7">
        <text>(6S)-5-methyl-5,6,7,8-tetrahydrofolate + NAD(+) = (6R)-5,10-methylene-5,6,7,8-tetrahydrofolate + NADH + H(+)</text>
        <dbReference type="Rhea" id="RHEA:19821"/>
        <dbReference type="ChEBI" id="CHEBI:15378"/>
        <dbReference type="ChEBI" id="CHEBI:15636"/>
        <dbReference type="ChEBI" id="CHEBI:18608"/>
        <dbReference type="ChEBI" id="CHEBI:57540"/>
        <dbReference type="ChEBI" id="CHEBI:57945"/>
        <dbReference type="EC" id="1.5.1.54"/>
    </reaction>
    <physiologicalReaction direction="right-to-left" evidence="7">
        <dbReference type="Rhea" id="RHEA:19823"/>
    </physiologicalReaction>
</comment>
<comment type="similarity">
    <text evidence="3 8">Belongs to the methylenetetrahydrofolate reductase family.</text>
</comment>
<dbReference type="SUPFAM" id="SSF51730">
    <property type="entry name" value="FAD-linked oxidoreductase"/>
    <property type="match status" value="1"/>
</dbReference>
<dbReference type="Proteomes" id="UP000310458">
    <property type="component" value="Unassembled WGS sequence"/>
</dbReference>
<keyword evidence="5 8" id="KW-0274">FAD</keyword>
<evidence type="ECO:0000256" key="6">
    <source>
        <dbReference type="ARBA" id="ARBA00023002"/>
    </source>
</evidence>
<proteinExistence type="inferred from homology"/>
<dbReference type="AlphaFoldDB" id="A0A5R9BA25"/>
<comment type="caution">
    <text evidence="9">The sequence shown here is derived from an EMBL/GenBank/DDBJ whole genome shotgun (WGS) entry which is preliminary data.</text>
</comment>
<keyword evidence="4 8" id="KW-0285">Flavoprotein</keyword>
<dbReference type="InterPro" id="IPR029041">
    <property type="entry name" value="FAD-linked_oxidoreductase-like"/>
</dbReference>
<name>A0A5R9BA25_9MICC</name>
<dbReference type="EMBL" id="VAVZ01000033">
    <property type="protein sequence ID" value="TLP94567.1"/>
    <property type="molecule type" value="Genomic_DNA"/>
</dbReference>
<keyword evidence="10" id="KW-1185">Reference proteome</keyword>
<evidence type="ECO:0000256" key="2">
    <source>
        <dbReference type="ARBA" id="ARBA00004777"/>
    </source>
</evidence>
<comment type="pathway">
    <text evidence="2 8">One-carbon metabolism; tetrahydrofolate interconversion.</text>
</comment>
<dbReference type="OrthoDB" id="9812555at2"/>
<dbReference type="GO" id="GO:0071949">
    <property type="term" value="F:FAD binding"/>
    <property type="evidence" value="ECO:0007669"/>
    <property type="project" value="TreeGrafter"/>
</dbReference>
<protein>
    <recommendedName>
        <fullName evidence="8">Methylenetetrahydrofolate reductase</fullName>
    </recommendedName>
</protein>
<evidence type="ECO:0000256" key="5">
    <source>
        <dbReference type="ARBA" id="ARBA00022827"/>
    </source>
</evidence>
<evidence type="ECO:0000256" key="7">
    <source>
        <dbReference type="ARBA" id="ARBA00048628"/>
    </source>
</evidence>
<evidence type="ECO:0000256" key="3">
    <source>
        <dbReference type="ARBA" id="ARBA00006743"/>
    </source>
</evidence>
<sequence>MNPKLPADSLVSPAHRHALRQLLAHPRFEVLPLDGIVDDAVAHLPVGATVTITASPTRGPGPTLETTEDLASQGFRAVPHLAATQHRVGSLPHTMGRLQAAGIQEVFVVGGDQADGLASRGKGTASQDAAFASGWELLAAVHRLAPELKLGVPGYPEGHPKISQRTLDESLTQKAERASCVVGQLCFDPQTVSDWATGLRARGVNLPVYAGVPGAVGSARLLRIAGRIGVGDSLRFLASGKAGLAMRLATSGHFDPTPLVAGLVSKGDVVSGLHLYTFNALKETEIWRQRLLTWLEEGDH</sequence>
<comment type="cofactor">
    <cofactor evidence="1 8">
        <name>FAD</name>
        <dbReference type="ChEBI" id="CHEBI:57692"/>
    </cofactor>
</comment>
<reference evidence="9 10" key="1">
    <citation type="submission" date="2019-05" db="EMBL/GenBank/DDBJ databases">
        <title>Nesterenkonia sp. GY074 isolated from the Southern Atlantic Ocean.</title>
        <authorList>
            <person name="Zhang G."/>
        </authorList>
    </citation>
    <scope>NUCLEOTIDE SEQUENCE [LARGE SCALE GENOMIC DNA]</scope>
    <source>
        <strain evidence="9 10">GY074</strain>
    </source>
</reference>
<dbReference type="UniPathway" id="UPA00193"/>